<evidence type="ECO:0000313" key="5">
    <source>
        <dbReference type="EMBL" id="GAB1310661.1"/>
    </source>
</evidence>
<dbReference type="InterPro" id="IPR038765">
    <property type="entry name" value="Papain-like_cys_pep_sf"/>
</dbReference>
<feature type="domain" description="Ubiquitin-like protease family profile" evidence="4">
    <location>
        <begin position="146"/>
        <end position="307"/>
    </location>
</feature>
<comment type="similarity">
    <text evidence="1">Belongs to the peptidase C48 family.</text>
</comment>
<dbReference type="Proteomes" id="UP001628179">
    <property type="component" value="Unassembled WGS sequence"/>
</dbReference>
<keyword evidence="6" id="KW-1185">Reference proteome</keyword>
<dbReference type="SUPFAM" id="SSF54001">
    <property type="entry name" value="Cysteine proteinases"/>
    <property type="match status" value="1"/>
</dbReference>
<keyword evidence="2" id="KW-0645">Protease</keyword>
<dbReference type="GeneID" id="98171616"/>
<dbReference type="Gene3D" id="3.40.395.10">
    <property type="entry name" value="Adenoviral Proteinase, Chain A"/>
    <property type="match status" value="1"/>
</dbReference>
<reference evidence="5 6" key="1">
    <citation type="submission" date="2024-09" db="EMBL/GenBank/DDBJ databases">
        <title>Itraconazole resistance in Madurella fahalii resulting from another homologue of gene encoding cytochrome P450 14-alpha sterol demethylase (CYP51).</title>
        <authorList>
            <person name="Yoshioka I."/>
            <person name="Fahal A.H."/>
            <person name="Kaneko S."/>
            <person name="Yaguchi T."/>
        </authorList>
    </citation>
    <scope>NUCLEOTIDE SEQUENCE [LARGE SCALE GENOMIC DNA]</scope>
    <source>
        <strain evidence="5 6">IFM 68171</strain>
    </source>
</reference>
<keyword evidence="3" id="KW-0378">Hydrolase</keyword>
<evidence type="ECO:0000256" key="3">
    <source>
        <dbReference type="ARBA" id="ARBA00022801"/>
    </source>
</evidence>
<dbReference type="RefSeq" id="XP_070912394.1">
    <property type="nucleotide sequence ID" value="XM_071056293.1"/>
</dbReference>
<organism evidence="5 6">
    <name type="scientific">Madurella fahalii</name>
    <dbReference type="NCBI Taxonomy" id="1157608"/>
    <lineage>
        <taxon>Eukaryota</taxon>
        <taxon>Fungi</taxon>
        <taxon>Dikarya</taxon>
        <taxon>Ascomycota</taxon>
        <taxon>Pezizomycotina</taxon>
        <taxon>Sordariomycetes</taxon>
        <taxon>Sordariomycetidae</taxon>
        <taxon>Sordariales</taxon>
        <taxon>Sordariales incertae sedis</taxon>
        <taxon>Madurella</taxon>
    </lineage>
</organism>
<accession>A0ABQ0FYT1</accession>
<evidence type="ECO:0000256" key="1">
    <source>
        <dbReference type="ARBA" id="ARBA00005234"/>
    </source>
</evidence>
<gene>
    <name evidence="5" type="ORF">MFIFM68171_00871</name>
</gene>
<dbReference type="InterPro" id="IPR003653">
    <property type="entry name" value="Peptidase_C48_C"/>
</dbReference>
<protein>
    <recommendedName>
        <fullName evidence="4">Ubiquitin-like protease family profile domain-containing protein</fullName>
    </recommendedName>
</protein>
<comment type="caution">
    <text evidence="5">The sequence shown here is derived from an EMBL/GenBank/DDBJ whole genome shotgun (WGS) entry which is preliminary data.</text>
</comment>
<evidence type="ECO:0000313" key="6">
    <source>
        <dbReference type="Proteomes" id="UP001628179"/>
    </source>
</evidence>
<sequence>MNKPALLDSLLRGDESNPAQEQRIQERATDMRRQMISKALSTGKKLRTIVSKTSLGILFYPEIREYVKIKDDEFEKIAESFQADPRQVQLLSVLASRLRADFGHKTEALPAGSLDADVDRLAGKARELLGKQEFGEYDCIMINGAVDFPCDSLHRLRPGRWLDMWSISAVMEMTDKHRSVRYGLSVDLDEVKEGGVVPKQRPLCLWREKVDQYREKAAGIPLIYLCPLNLNANHFTLLEINEQAKMIYHYDSMANRRIIQRKTKNIRVRQVVKDEFGYLGFGERQACPQQTDSSSCGPMVARNARLRMNGFSAGTWQCEVNPERLRKDMVELFHM</sequence>
<name>A0ABQ0FYT1_9PEZI</name>
<evidence type="ECO:0000259" key="4">
    <source>
        <dbReference type="PROSITE" id="PS50600"/>
    </source>
</evidence>
<evidence type="ECO:0000256" key="2">
    <source>
        <dbReference type="ARBA" id="ARBA00022670"/>
    </source>
</evidence>
<dbReference type="PROSITE" id="PS50600">
    <property type="entry name" value="ULP_PROTEASE"/>
    <property type="match status" value="1"/>
</dbReference>
<dbReference type="Pfam" id="PF02902">
    <property type="entry name" value="Peptidase_C48"/>
    <property type="match status" value="1"/>
</dbReference>
<proteinExistence type="inferred from homology"/>
<dbReference type="EMBL" id="BAAFSV010000001">
    <property type="protein sequence ID" value="GAB1310661.1"/>
    <property type="molecule type" value="Genomic_DNA"/>
</dbReference>